<protein>
    <recommendedName>
        <fullName evidence="4">Conjugal transfer protein</fullName>
    </recommendedName>
</protein>
<comment type="caution">
    <text evidence="2">The sequence shown here is derived from an EMBL/GenBank/DDBJ whole genome shotgun (WGS) entry which is preliminary data.</text>
</comment>
<dbReference type="Gene3D" id="3.10.450.540">
    <property type="match status" value="1"/>
</dbReference>
<dbReference type="InterPro" id="IPR024735">
    <property type="entry name" value="TcpC"/>
</dbReference>
<evidence type="ECO:0008006" key="4">
    <source>
        <dbReference type="Google" id="ProtNLM"/>
    </source>
</evidence>
<evidence type="ECO:0000256" key="1">
    <source>
        <dbReference type="SAM" id="Phobius"/>
    </source>
</evidence>
<name>A0A1E5GCV1_9ENTE</name>
<proteinExistence type="predicted"/>
<dbReference type="CDD" id="cd16386">
    <property type="entry name" value="TcpC_N"/>
    <property type="match status" value="1"/>
</dbReference>
<keyword evidence="1" id="KW-1133">Transmembrane helix</keyword>
<dbReference type="RefSeq" id="WP_069664290.1">
    <property type="nucleotide sequence ID" value="NZ_JBHUJJ010000001.1"/>
</dbReference>
<feature type="transmembrane region" description="Helical" evidence="1">
    <location>
        <begin position="25"/>
        <end position="46"/>
    </location>
</feature>
<accession>A0A1E5GCV1</accession>
<keyword evidence="1" id="KW-0812">Transmembrane</keyword>
<sequence length="342" mass="39718">MTFVKNKKDPVPQEIKESKKLSIRFVRSLFIGFSLFLMVSGPIAFYKSMHSQQQINQAQTILTREIKKQLTQSQPTPPIDSGLSQQFLTQFLRTYITLPRDQKAFEERGKQLQEQYTSFDWMEEKNTGLERTLLSSELYQISVIDGQQVGTYRIHYDLISPVVKERIVKKMDNGKELTTKEKYTDFVSQKKQILVNIPFQALPNNTFTVTAYPYFSVEPKLTGTKGLPTPHDWSTYTPVSAKQEKELHTFTQTFLQKYVSASLEDMAYLMKEPETLTGDYQIEHIQSKGYTKDKQLLVVISFSLFDKETSSSHKEDMILYVKERDNTFYIEKLTHFQGGTIK</sequence>
<keyword evidence="1" id="KW-0472">Membrane</keyword>
<dbReference type="Pfam" id="PF12642">
    <property type="entry name" value="TpcC"/>
    <property type="match status" value="1"/>
</dbReference>
<gene>
    <name evidence="2" type="ORF">BCR25_08510</name>
</gene>
<dbReference type="CDD" id="cd16428">
    <property type="entry name" value="TcpC_C"/>
    <property type="match status" value="1"/>
</dbReference>
<dbReference type="EMBL" id="MIJY01000043">
    <property type="protein sequence ID" value="OEG10509.1"/>
    <property type="molecule type" value="Genomic_DNA"/>
</dbReference>
<dbReference type="InterPro" id="IPR035628">
    <property type="entry name" value="TcpC_C"/>
</dbReference>
<evidence type="ECO:0000313" key="3">
    <source>
        <dbReference type="Proteomes" id="UP000095094"/>
    </source>
</evidence>
<dbReference type="Proteomes" id="UP000095094">
    <property type="component" value="Unassembled WGS sequence"/>
</dbReference>
<keyword evidence="3" id="KW-1185">Reference proteome</keyword>
<dbReference type="AlphaFoldDB" id="A0A1E5GCV1"/>
<evidence type="ECO:0000313" key="2">
    <source>
        <dbReference type="EMBL" id="OEG10509.1"/>
    </source>
</evidence>
<reference evidence="3" key="1">
    <citation type="submission" date="2016-09" db="EMBL/GenBank/DDBJ databases">
        <authorList>
            <person name="Gulvik C.A."/>
        </authorList>
    </citation>
    <scope>NUCLEOTIDE SEQUENCE [LARGE SCALE GENOMIC DNA]</scope>
    <source>
        <strain evidence="3">LMG 8895</strain>
    </source>
</reference>
<organism evidence="2 3">
    <name type="scientific">Enterococcus termitis</name>
    <dbReference type="NCBI Taxonomy" id="332950"/>
    <lineage>
        <taxon>Bacteria</taxon>
        <taxon>Bacillati</taxon>
        <taxon>Bacillota</taxon>
        <taxon>Bacilli</taxon>
        <taxon>Lactobacillales</taxon>
        <taxon>Enterococcaceae</taxon>
        <taxon>Enterococcus</taxon>
    </lineage>
</organism>